<dbReference type="AlphaFoldDB" id="A0A2K3YRY8"/>
<protein>
    <recommendedName>
        <fullName evidence="2">Nudix hydrolase domain-containing protein</fullName>
    </recommendedName>
</protein>
<dbReference type="PROSITE" id="PS00893">
    <property type="entry name" value="NUDIX_BOX"/>
    <property type="match status" value="1"/>
</dbReference>
<sequence length="574" mass="66093">MKCLLFGLGRHAQNMYWHYLSNETTFSKIIIVELQSAKTQVEALVADSQTPCETLFLDDSVKYERKLSSEVHKRLHDVVTQEQVTHAIIATEPRSHEMYIDFCLNAQLHILCNKPLTTPMYTNTAVGSSQISENFQAFVEKWQANGDTLFEVQSLKRTHKGYQYVRDTIEQIVKTYNVPINKINISSSSDHWYLPSDTALKETQPYKYGYGTLMHDGYHLIELLTFFTDINKKYGFIEAQKNYHVSDYRPSDFFKYYGKAFNEQLSFFDNDDAYHHLNIIQNFGEFELSAMIDYVDDEHHKIATANLQLTQAGDAQLPTASLSDKEQKPTYREFLEVSVGPLITIQVISYTSENGQPPYFDITIFKNTAILGGAPFEKLTLADIETNASRYTRHIGRNQVVSINALDDFFFHNESHSNILAHQEEVEILTALHQHMAQKLDMSHFRFAVELIIEHNGKFLVCRRRPDVEVAPGLWNVPAGKVQYGESMDAAIIREAKEETNLDISDFSCLGYQFINKAHQRCVYTYHVKIDDISNIQIDRGEFDHYAWIDATDIHQYDSLNPHIKDAIVHLHNA</sequence>
<name>A0A2K3YRY8_9STAP</name>
<dbReference type="InterPro" id="IPR036291">
    <property type="entry name" value="NAD(P)-bd_dom_sf"/>
</dbReference>
<dbReference type="CDD" id="cd02883">
    <property type="entry name" value="NUDIX_Hydrolase"/>
    <property type="match status" value="1"/>
</dbReference>
<comment type="caution">
    <text evidence="3">The sequence shown here is derived from an EMBL/GenBank/DDBJ whole genome shotgun (WGS) entry which is preliminary data.</text>
</comment>
<keyword evidence="4" id="KW-1185">Reference proteome</keyword>
<dbReference type="GO" id="GO:0000166">
    <property type="term" value="F:nucleotide binding"/>
    <property type="evidence" value="ECO:0007669"/>
    <property type="project" value="InterPro"/>
</dbReference>
<dbReference type="InterPro" id="IPR000086">
    <property type="entry name" value="NUDIX_hydrolase_dom"/>
</dbReference>
<dbReference type="Pfam" id="PF01408">
    <property type="entry name" value="GFO_IDH_MocA"/>
    <property type="match status" value="1"/>
</dbReference>
<dbReference type="Gene3D" id="3.40.50.720">
    <property type="entry name" value="NAD(P)-binding Rossmann-like Domain"/>
    <property type="match status" value="1"/>
</dbReference>
<proteinExistence type="predicted"/>
<dbReference type="SUPFAM" id="SSF51735">
    <property type="entry name" value="NAD(P)-binding Rossmann-fold domains"/>
    <property type="match status" value="1"/>
</dbReference>
<evidence type="ECO:0000256" key="1">
    <source>
        <dbReference type="ARBA" id="ARBA00022801"/>
    </source>
</evidence>
<accession>A0A2K3YRY8</accession>
<keyword evidence="1" id="KW-0378">Hydrolase</keyword>
<dbReference type="Proteomes" id="UP000242752">
    <property type="component" value="Unassembled WGS sequence"/>
</dbReference>
<evidence type="ECO:0000313" key="4">
    <source>
        <dbReference type="Proteomes" id="UP000242752"/>
    </source>
</evidence>
<dbReference type="PANTHER" id="PTHR43222">
    <property type="entry name" value="NUDIX HYDROLASE 23"/>
    <property type="match status" value="1"/>
</dbReference>
<gene>
    <name evidence="3" type="ORF">CD122_04415</name>
</gene>
<dbReference type="InterPro" id="IPR015797">
    <property type="entry name" value="NUDIX_hydrolase-like_dom_sf"/>
</dbReference>
<organism evidence="3 4">
    <name type="scientific">Staphylococcus rostri</name>
    <dbReference type="NCBI Taxonomy" id="522262"/>
    <lineage>
        <taxon>Bacteria</taxon>
        <taxon>Bacillati</taxon>
        <taxon>Bacillota</taxon>
        <taxon>Bacilli</taxon>
        <taxon>Bacillales</taxon>
        <taxon>Staphylococcaceae</taxon>
        <taxon>Staphylococcus</taxon>
    </lineage>
</organism>
<dbReference type="Pfam" id="PF00293">
    <property type="entry name" value="NUDIX"/>
    <property type="match status" value="1"/>
</dbReference>
<dbReference type="InterPro" id="IPR000683">
    <property type="entry name" value="Gfo/Idh/MocA-like_OxRdtase_N"/>
</dbReference>
<evidence type="ECO:0000259" key="2">
    <source>
        <dbReference type="PROSITE" id="PS51462"/>
    </source>
</evidence>
<dbReference type="InterPro" id="IPR020084">
    <property type="entry name" value="NUDIX_hydrolase_CS"/>
</dbReference>
<feature type="domain" description="Nudix hydrolase" evidence="2">
    <location>
        <begin position="442"/>
        <end position="572"/>
    </location>
</feature>
<dbReference type="SUPFAM" id="SSF55811">
    <property type="entry name" value="Nudix"/>
    <property type="match status" value="1"/>
</dbReference>
<dbReference type="GO" id="GO:0016787">
    <property type="term" value="F:hydrolase activity"/>
    <property type="evidence" value="ECO:0007669"/>
    <property type="project" value="UniProtKB-KW"/>
</dbReference>
<dbReference type="EMBL" id="PPRF01000023">
    <property type="protein sequence ID" value="PNZ28369.1"/>
    <property type="molecule type" value="Genomic_DNA"/>
</dbReference>
<dbReference type="Gene3D" id="3.90.79.10">
    <property type="entry name" value="Nucleoside Triphosphate Pyrophosphohydrolase"/>
    <property type="match status" value="1"/>
</dbReference>
<evidence type="ECO:0000313" key="3">
    <source>
        <dbReference type="EMBL" id="PNZ28369.1"/>
    </source>
</evidence>
<dbReference type="PROSITE" id="PS51462">
    <property type="entry name" value="NUDIX"/>
    <property type="match status" value="1"/>
</dbReference>
<dbReference type="PANTHER" id="PTHR43222:SF9">
    <property type="entry name" value="8-OXO-(D)GTP PHOSPHATASE"/>
    <property type="match status" value="1"/>
</dbReference>
<reference evidence="3 4" key="1">
    <citation type="submission" date="2017-08" db="EMBL/GenBank/DDBJ databases">
        <title>Draft genome sequences of 64 type strains of genus Staph aureus.</title>
        <authorList>
            <person name="Cole K."/>
            <person name="Golubchik T."/>
            <person name="Russell J."/>
            <person name="Foster D."/>
            <person name="Llewelyn M."/>
            <person name="Wilson D."/>
            <person name="Crook D."/>
            <person name="Paul J."/>
        </authorList>
    </citation>
    <scope>NUCLEOTIDE SEQUENCE [LARGE SCALE GENOMIC DNA]</scope>
    <source>
        <strain evidence="3 4">DSM 21968</strain>
    </source>
</reference>
<dbReference type="OrthoDB" id="9815825at2"/>
<dbReference type="RefSeq" id="WP_103357797.1">
    <property type="nucleotide sequence ID" value="NZ_CP113107.1"/>
</dbReference>